<evidence type="ECO:0000313" key="4">
    <source>
        <dbReference type="Proteomes" id="UP000028547"/>
    </source>
</evidence>
<evidence type="ECO:0000256" key="1">
    <source>
        <dbReference type="SAM" id="MobiDB-lite"/>
    </source>
</evidence>
<name>A0A084SJC9_9BACT</name>
<dbReference type="InterPro" id="IPR006680">
    <property type="entry name" value="Amidohydro-rel"/>
</dbReference>
<organism evidence="3 4">
    <name type="scientific">Archangium violaceum Cb vi76</name>
    <dbReference type="NCBI Taxonomy" id="1406225"/>
    <lineage>
        <taxon>Bacteria</taxon>
        <taxon>Pseudomonadati</taxon>
        <taxon>Myxococcota</taxon>
        <taxon>Myxococcia</taxon>
        <taxon>Myxococcales</taxon>
        <taxon>Cystobacterineae</taxon>
        <taxon>Archangiaceae</taxon>
        <taxon>Archangium</taxon>
    </lineage>
</organism>
<protein>
    <submittedName>
        <fullName evidence="3">Amidohydrolase</fullName>
    </submittedName>
</protein>
<comment type="caution">
    <text evidence="3">The sequence shown here is derived from an EMBL/GenBank/DDBJ whole genome shotgun (WGS) entry which is preliminary data.</text>
</comment>
<dbReference type="AlphaFoldDB" id="A0A084SJC9"/>
<dbReference type="InterPro" id="IPR032466">
    <property type="entry name" value="Metal_Hydrolase"/>
</dbReference>
<dbReference type="SUPFAM" id="SSF51556">
    <property type="entry name" value="Metallo-dependent hydrolases"/>
    <property type="match status" value="1"/>
</dbReference>
<feature type="compositionally biased region" description="Basic and acidic residues" evidence="1">
    <location>
        <begin position="352"/>
        <end position="362"/>
    </location>
</feature>
<dbReference type="Pfam" id="PF04909">
    <property type="entry name" value="Amidohydro_2"/>
    <property type="match status" value="1"/>
</dbReference>
<dbReference type="RefSeq" id="WP_043408306.1">
    <property type="nucleotide sequence ID" value="NZ_JPMI01000289.1"/>
</dbReference>
<accession>A0A084SJC9</accession>
<dbReference type="PANTHER" id="PTHR42889:SF1">
    <property type="entry name" value="BLR3681 PROTEIN"/>
    <property type="match status" value="1"/>
</dbReference>
<evidence type="ECO:0000259" key="2">
    <source>
        <dbReference type="Pfam" id="PF04909"/>
    </source>
</evidence>
<keyword evidence="3" id="KW-0378">Hydrolase</keyword>
<dbReference type="Proteomes" id="UP000028547">
    <property type="component" value="Unassembled WGS sequence"/>
</dbReference>
<proteinExistence type="predicted"/>
<gene>
    <name evidence="3" type="ORF">Q664_40565</name>
</gene>
<reference evidence="3 4" key="1">
    <citation type="submission" date="2014-07" db="EMBL/GenBank/DDBJ databases">
        <title>Draft Genome Sequence of Gephyronic Acid Producer, Cystobacter violaceus Strain Cb vi76.</title>
        <authorList>
            <person name="Stevens D.C."/>
            <person name="Young J."/>
            <person name="Carmichael R."/>
            <person name="Tan J."/>
            <person name="Taylor R.E."/>
        </authorList>
    </citation>
    <scope>NUCLEOTIDE SEQUENCE [LARGE SCALE GENOMIC DNA]</scope>
    <source>
        <strain evidence="3 4">Cb vi76</strain>
    </source>
</reference>
<sequence length="362" mass="40894">MIDGTFVIDAVTHAYNLHPSNYRAGRYAESLAQLIYGLHTGLSEDPYRVNEPHRFLKNWSIQELAHMLFVEGDVDLAVHHVLPLQTLYHDGLCSYEKTRQIRKRYPDRFLVYAGVDPLRGTAALEDLEQQVEALQPSGLKLYPAAWLGESFRHTGWRMDDARIAFPLFERARKLGIKNIAVHKGLPMGAVPIEAYKVDDIGGAADAFPELNFEIVHGGMAFLDETGMQLSLFPNVYVNLEVTGALIVKRERWFAEALAGLLKWAGPAKIMWGSGTVFCHPHPAIHKFWHDFQLPEDLVQVAGMQLTPDIKRMILGENYARYAGVDIEAAKARIAQDRFSKQRAKGRAPPYSYEEKKEDGHDD</sequence>
<dbReference type="PANTHER" id="PTHR42889">
    <property type="entry name" value="BLR3681 PROTEIN"/>
    <property type="match status" value="1"/>
</dbReference>
<evidence type="ECO:0000313" key="3">
    <source>
        <dbReference type="EMBL" id="KFA88564.1"/>
    </source>
</evidence>
<dbReference type="EMBL" id="JPMI01000289">
    <property type="protein sequence ID" value="KFA88564.1"/>
    <property type="molecule type" value="Genomic_DNA"/>
</dbReference>
<dbReference type="Gene3D" id="3.20.20.140">
    <property type="entry name" value="Metal-dependent hydrolases"/>
    <property type="match status" value="1"/>
</dbReference>
<dbReference type="GO" id="GO:0016787">
    <property type="term" value="F:hydrolase activity"/>
    <property type="evidence" value="ECO:0007669"/>
    <property type="project" value="UniProtKB-KW"/>
</dbReference>
<feature type="domain" description="Amidohydrolase-related" evidence="2">
    <location>
        <begin position="103"/>
        <end position="317"/>
    </location>
</feature>
<feature type="region of interest" description="Disordered" evidence="1">
    <location>
        <begin position="337"/>
        <end position="362"/>
    </location>
</feature>